<dbReference type="OrthoDB" id="6765836at2759"/>
<proteinExistence type="predicted"/>
<protein>
    <submittedName>
        <fullName evidence="2">Uncharacterized protein</fullName>
    </submittedName>
</protein>
<dbReference type="Proteomes" id="UP000801492">
    <property type="component" value="Unassembled WGS sequence"/>
</dbReference>
<dbReference type="EMBL" id="VTPC01087327">
    <property type="protein sequence ID" value="KAF2886547.1"/>
    <property type="molecule type" value="Genomic_DNA"/>
</dbReference>
<dbReference type="AlphaFoldDB" id="A0A8K0CJS5"/>
<feature type="coiled-coil region" evidence="1">
    <location>
        <begin position="65"/>
        <end position="92"/>
    </location>
</feature>
<comment type="caution">
    <text evidence="2">The sequence shown here is derived from an EMBL/GenBank/DDBJ whole genome shotgun (WGS) entry which is preliminary data.</text>
</comment>
<keyword evidence="3" id="KW-1185">Reference proteome</keyword>
<name>A0A8K0CJS5_IGNLU</name>
<sequence length="301" mass="34548">KEIEQAKQQLSTKARLSKKEVQYLKTLISNTSLNLKEIKAESEIFKVQQEALFAVHQKVTDLLFQQSEDEEYKAEKENANNYKKEIARIDLMVKKVRVKNNLDKEVKGTSPFGGGKNDKAVEDLKERFSREKKLIKVYLRDLYKLVIENAKDPSKKSLYNGSQKIAKELVLCHMGEEEIIHHTFGGQYSNPVQHSRYKLYLANIARFYRCNFDVSGIPKIDDVINSPPSGPWIEECNRQGIKLTDLNNGSSGIKVLIGADVARKLFKRKEQVLRLGPIAMETHLRWLLMGKRPLQSENTSL</sequence>
<keyword evidence="1" id="KW-0175">Coiled coil</keyword>
<feature type="non-terminal residue" evidence="2">
    <location>
        <position position="1"/>
    </location>
</feature>
<evidence type="ECO:0000256" key="1">
    <source>
        <dbReference type="SAM" id="Coils"/>
    </source>
</evidence>
<accession>A0A8K0CJS5</accession>
<gene>
    <name evidence="2" type="ORF">ILUMI_19625</name>
</gene>
<evidence type="ECO:0000313" key="2">
    <source>
        <dbReference type="EMBL" id="KAF2886547.1"/>
    </source>
</evidence>
<evidence type="ECO:0000313" key="3">
    <source>
        <dbReference type="Proteomes" id="UP000801492"/>
    </source>
</evidence>
<reference evidence="2" key="1">
    <citation type="submission" date="2019-08" db="EMBL/GenBank/DDBJ databases">
        <title>The genome of the North American firefly Photinus pyralis.</title>
        <authorList>
            <consortium name="Photinus pyralis genome working group"/>
            <person name="Fallon T.R."/>
            <person name="Sander Lower S.E."/>
            <person name="Weng J.-K."/>
        </authorList>
    </citation>
    <scope>NUCLEOTIDE SEQUENCE</scope>
    <source>
        <strain evidence="2">TRF0915ILg1</strain>
        <tissue evidence="2">Whole body</tissue>
    </source>
</reference>
<organism evidence="2 3">
    <name type="scientific">Ignelater luminosus</name>
    <name type="common">Cucubano</name>
    <name type="synonym">Pyrophorus luminosus</name>
    <dbReference type="NCBI Taxonomy" id="2038154"/>
    <lineage>
        <taxon>Eukaryota</taxon>
        <taxon>Metazoa</taxon>
        <taxon>Ecdysozoa</taxon>
        <taxon>Arthropoda</taxon>
        <taxon>Hexapoda</taxon>
        <taxon>Insecta</taxon>
        <taxon>Pterygota</taxon>
        <taxon>Neoptera</taxon>
        <taxon>Endopterygota</taxon>
        <taxon>Coleoptera</taxon>
        <taxon>Polyphaga</taxon>
        <taxon>Elateriformia</taxon>
        <taxon>Elateroidea</taxon>
        <taxon>Elateridae</taxon>
        <taxon>Agrypninae</taxon>
        <taxon>Pyrophorini</taxon>
        <taxon>Ignelater</taxon>
    </lineage>
</organism>